<dbReference type="GO" id="GO:0006826">
    <property type="term" value="P:iron ion transport"/>
    <property type="evidence" value="ECO:0007669"/>
    <property type="project" value="TreeGrafter"/>
</dbReference>
<dbReference type="OrthoDB" id="5914301at2759"/>
<name>A0A1D1UQV7_RAMVA</name>
<organism evidence="4 5">
    <name type="scientific">Ramazzottius varieornatus</name>
    <name type="common">Water bear</name>
    <name type="synonym">Tardigrade</name>
    <dbReference type="NCBI Taxonomy" id="947166"/>
    <lineage>
        <taxon>Eukaryota</taxon>
        <taxon>Metazoa</taxon>
        <taxon>Ecdysozoa</taxon>
        <taxon>Tardigrada</taxon>
        <taxon>Eutardigrada</taxon>
        <taxon>Parachela</taxon>
        <taxon>Hypsibioidea</taxon>
        <taxon>Ramazzottiidae</taxon>
        <taxon>Ramazzottius</taxon>
    </lineage>
</organism>
<comment type="caution">
    <text evidence="4">The sequence shown here is derived from an EMBL/GenBank/DDBJ whole genome shotgun (WGS) entry which is preliminary data.</text>
</comment>
<dbReference type="PANTHER" id="PTHR11485:SF29">
    <property type="entry name" value="TRANSFERRIN 2"/>
    <property type="match status" value="1"/>
</dbReference>
<dbReference type="GO" id="GO:0055037">
    <property type="term" value="C:recycling endosome"/>
    <property type="evidence" value="ECO:0007669"/>
    <property type="project" value="TreeGrafter"/>
</dbReference>
<evidence type="ECO:0000259" key="3">
    <source>
        <dbReference type="PROSITE" id="PS51408"/>
    </source>
</evidence>
<feature type="region of interest" description="Disordered" evidence="1">
    <location>
        <begin position="31"/>
        <end position="74"/>
    </location>
</feature>
<evidence type="ECO:0000256" key="1">
    <source>
        <dbReference type="SAM" id="MobiDB-lite"/>
    </source>
</evidence>
<dbReference type="STRING" id="947166.A0A1D1UQV7"/>
<keyword evidence="2" id="KW-0732">Signal</keyword>
<feature type="chain" id="PRO_5008897500" description="Transferrin-like domain-containing protein" evidence="2">
    <location>
        <begin position="26"/>
        <end position="1036"/>
    </location>
</feature>
<dbReference type="Proteomes" id="UP000186922">
    <property type="component" value="Unassembled WGS sequence"/>
</dbReference>
<dbReference type="Gene3D" id="3.40.190.10">
    <property type="entry name" value="Periplasmic binding protein-like II"/>
    <property type="match status" value="3"/>
</dbReference>
<reference evidence="4 5" key="1">
    <citation type="journal article" date="2016" name="Nat. Commun.">
        <title>Extremotolerant tardigrade genome and improved radiotolerance of human cultured cells by tardigrade-unique protein.</title>
        <authorList>
            <person name="Hashimoto T."/>
            <person name="Horikawa D.D."/>
            <person name="Saito Y."/>
            <person name="Kuwahara H."/>
            <person name="Kozuka-Hata H."/>
            <person name="Shin-I T."/>
            <person name="Minakuchi Y."/>
            <person name="Ohishi K."/>
            <person name="Motoyama A."/>
            <person name="Aizu T."/>
            <person name="Enomoto A."/>
            <person name="Kondo K."/>
            <person name="Tanaka S."/>
            <person name="Hara Y."/>
            <person name="Koshikawa S."/>
            <person name="Sagara H."/>
            <person name="Miura T."/>
            <person name="Yokobori S."/>
            <person name="Miyagawa K."/>
            <person name="Suzuki Y."/>
            <person name="Kubo T."/>
            <person name="Oyama M."/>
            <person name="Kohara Y."/>
            <person name="Fujiyama A."/>
            <person name="Arakawa K."/>
            <person name="Katayama T."/>
            <person name="Toyoda A."/>
            <person name="Kunieda T."/>
        </authorList>
    </citation>
    <scope>NUCLEOTIDE SEQUENCE [LARGE SCALE GENOMIC DNA]</scope>
    <source>
        <strain evidence="4 5">YOKOZUNA-1</strain>
    </source>
</reference>
<sequence>MSYINLRIIFIAILGLISDISITSGQNNPWQSNNPNANGANNPAPYIAPGSQPNMNPASSLGYPQGLNYPAGTSSQQGTYGWNAAQQQEASLYNNQPRLVAGQGNNQLNGGSTYQGNNPLSQGTNNVNAFPLTQGTNNVNMLQGNQPYQTSMPMAGGYQQEPVPPGYTPFRFCAVTDSEEQHCRTMCWTLNKEKTFRSGVPEPFRGKRQAGTKPVKFHYQCVRAIDKLECMKWTSGDRNMARVDVVLATPGEAYVGMEYNLVPLSQEVFLVPGSGRVDFVDSIVAVVRAEAGIDRVEQLQGKTACFGPVGDTTWDFVVAHLRGTARQISRPNCQENDMDVIMRYFGDMCAPYDQRNFTQAENARYQKLCRFCMAQCPNPQSVARDHALNCLTQNPQANVAFMPSSVLQEALRIGTLPNPAGYHVLCPQAQEGKVPLGPQQGGSPWNSNTRSVQEWSECYLGRTPTNVYLTRANDPFYEPMSDRLFEISFGGGSQDPLTGGPPQRHQWLENFVLSRYEGQQRVYSLKPLKSPDMRGANVYLDGYIAYMQDENTCSNQAKAKWCTITAQDQEKCQMMQQAFKAHRIRPELQCDVPVKNTFQCIDKIYRNQSDIALIDIGDLATASRHHDAIQLAQERYMTSSQNQYSQWGNQNSQFGPPNNMAGMGMSDNSMDELHSVAVVRGIDMSSLSSLRGKRACFSGLHEAHGFVLPMTALKDNGLIDRRADCRYIEQAEAFFGDSCLPGLGDGELNPRGQYRDKLCKQCTGGCSRNPGSVANLNSGNRYAGPLGAISGLREGKCDVAFVPHTVLAEIHSSERAQYMLVCVNGRQGLDAYTSCNLGRAPGSVLITSKYKGFQEKRRLAEMILSASRLFAADTSSSSSGMNPYQRIHGSLTPLSLERSRKTFNMFGKRNLTTNGASMYPQAGGQPGGYGPYAPTNPNQGYQSGQGGMTLAPGGVDYNLMNTGHHTLFGIGAYDLRGFPDINNTHPREALGQSYVYVAERTEWKGCNENSGASWGISVSSFSVLCLTVVLSVQWLS</sequence>
<dbReference type="EMBL" id="BDGG01000002">
    <property type="protein sequence ID" value="GAU92089.1"/>
    <property type="molecule type" value="Genomic_DNA"/>
</dbReference>
<dbReference type="GO" id="GO:0005769">
    <property type="term" value="C:early endosome"/>
    <property type="evidence" value="ECO:0007669"/>
    <property type="project" value="TreeGrafter"/>
</dbReference>
<keyword evidence="5" id="KW-1185">Reference proteome</keyword>
<protein>
    <recommendedName>
        <fullName evidence="3">Transferrin-like domain-containing protein</fullName>
    </recommendedName>
</protein>
<evidence type="ECO:0000313" key="4">
    <source>
        <dbReference type="EMBL" id="GAU92089.1"/>
    </source>
</evidence>
<dbReference type="GO" id="GO:0005886">
    <property type="term" value="C:plasma membrane"/>
    <property type="evidence" value="ECO:0007669"/>
    <property type="project" value="TreeGrafter"/>
</dbReference>
<dbReference type="PROSITE" id="PS51408">
    <property type="entry name" value="TRANSFERRIN_LIKE_4"/>
    <property type="match status" value="1"/>
</dbReference>
<gene>
    <name evidence="4" type="primary">RvY_04219-1</name>
    <name evidence="4" type="synonym">RvY_04219.1</name>
    <name evidence="4" type="ORF">RvY_04219</name>
</gene>
<dbReference type="SMART" id="SM00094">
    <property type="entry name" value="TR_FER"/>
    <property type="match status" value="1"/>
</dbReference>
<evidence type="ECO:0000313" key="5">
    <source>
        <dbReference type="Proteomes" id="UP000186922"/>
    </source>
</evidence>
<evidence type="ECO:0000256" key="2">
    <source>
        <dbReference type="SAM" id="SignalP"/>
    </source>
</evidence>
<accession>A0A1D1UQV7</accession>
<proteinExistence type="predicted"/>
<feature type="region of interest" description="Disordered" evidence="1">
    <location>
        <begin position="99"/>
        <end position="125"/>
    </location>
</feature>
<dbReference type="Pfam" id="PF00405">
    <property type="entry name" value="Transferrin"/>
    <property type="match status" value="3"/>
</dbReference>
<dbReference type="CDD" id="cd13529">
    <property type="entry name" value="PBP2_transferrin"/>
    <property type="match status" value="1"/>
</dbReference>
<dbReference type="PANTHER" id="PTHR11485">
    <property type="entry name" value="TRANSFERRIN"/>
    <property type="match status" value="1"/>
</dbReference>
<dbReference type="GO" id="GO:0005615">
    <property type="term" value="C:extracellular space"/>
    <property type="evidence" value="ECO:0007669"/>
    <property type="project" value="TreeGrafter"/>
</dbReference>
<dbReference type="SUPFAM" id="SSF53850">
    <property type="entry name" value="Periplasmic binding protein-like II"/>
    <property type="match status" value="2"/>
</dbReference>
<dbReference type="AlphaFoldDB" id="A0A1D1UQV7"/>
<feature type="compositionally biased region" description="Low complexity" evidence="1">
    <location>
        <begin position="31"/>
        <end position="49"/>
    </location>
</feature>
<feature type="domain" description="Transferrin-like" evidence="3">
    <location>
        <begin position="559"/>
        <end position="946"/>
    </location>
</feature>
<feature type="signal peptide" evidence="2">
    <location>
        <begin position="1"/>
        <end position="25"/>
    </location>
</feature>
<dbReference type="InterPro" id="IPR001156">
    <property type="entry name" value="Transferrin-like_dom"/>
</dbReference>